<protein>
    <submittedName>
        <fullName evidence="1">Unplaced genomic scaffold CY34scaffold_73, whole genome shotgun sequence</fullName>
    </submittedName>
</protein>
<dbReference type="AlphaFoldDB" id="A0A0D0B196"/>
<keyword evidence="2" id="KW-1185">Reference proteome</keyword>
<accession>A0A0D0B196</accession>
<feature type="non-terminal residue" evidence="1">
    <location>
        <position position="67"/>
    </location>
</feature>
<proteinExistence type="predicted"/>
<gene>
    <name evidence="1" type="ORF">CY34DRAFT_803395</name>
</gene>
<dbReference type="InParanoid" id="A0A0D0B196"/>
<evidence type="ECO:0000313" key="2">
    <source>
        <dbReference type="Proteomes" id="UP000054485"/>
    </source>
</evidence>
<dbReference type="EMBL" id="KN835204">
    <property type="protein sequence ID" value="KIK43789.1"/>
    <property type="molecule type" value="Genomic_DNA"/>
</dbReference>
<dbReference type="Proteomes" id="UP000054485">
    <property type="component" value="Unassembled WGS sequence"/>
</dbReference>
<name>A0A0D0B196_9AGAM</name>
<dbReference type="HOGENOM" id="CLU_2819733_0_0_1"/>
<sequence length="67" mass="7199">MLVHQVIHGVSDKLPQKARKIKLSSSLNEDASSTRVVELPTKPGPNFVTSLDCLANHRQSAILHAGG</sequence>
<evidence type="ECO:0000313" key="1">
    <source>
        <dbReference type="EMBL" id="KIK43789.1"/>
    </source>
</evidence>
<organism evidence="1 2">
    <name type="scientific">Suillus luteus UH-Slu-Lm8-n1</name>
    <dbReference type="NCBI Taxonomy" id="930992"/>
    <lineage>
        <taxon>Eukaryota</taxon>
        <taxon>Fungi</taxon>
        <taxon>Dikarya</taxon>
        <taxon>Basidiomycota</taxon>
        <taxon>Agaricomycotina</taxon>
        <taxon>Agaricomycetes</taxon>
        <taxon>Agaricomycetidae</taxon>
        <taxon>Boletales</taxon>
        <taxon>Suillineae</taxon>
        <taxon>Suillaceae</taxon>
        <taxon>Suillus</taxon>
    </lineage>
</organism>
<reference evidence="2" key="2">
    <citation type="submission" date="2015-01" db="EMBL/GenBank/DDBJ databases">
        <title>Evolutionary Origins and Diversification of the Mycorrhizal Mutualists.</title>
        <authorList>
            <consortium name="DOE Joint Genome Institute"/>
            <consortium name="Mycorrhizal Genomics Consortium"/>
            <person name="Kohler A."/>
            <person name="Kuo A."/>
            <person name="Nagy L.G."/>
            <person name="Floudas D."/>
            <person name="Copeland A."/>
            <person name="Barry K.W."/>
            <person name="Cichocki N."/>
            <person name="Veneault-Fourrey C."/>
            <person name="LaButti K."/>
            <person name="Lindquist E.A."/>
            <person name="Lipzen A."/>
            <person name="Lundell T."/>
            <person name="Morin E."/>
            <person name="Murat C."/>
            <person name="Riley R."/>
            <person name="Ohm R."/>
            <person name="Sun H."/>
            <person name="Tunlid A."/>
            <person name="Henrissat B."/>
            <person name="Grigoriev I.V."/>
            <person name="Hibbett D.S."/>
            <person name="Martin F."/>
        </authorList>
    </citation>
    <scope>NUCLEOTIDE SEQUENCE [LARGE SCALE GENOMIC DNA]</scope>
    <source>
        <strain evidence="2">UH-Slu-Lm8-n1</strain>
    </source>
</reference>
<reference evidence="1 2" key="1">
    <citation type="submission" date="2014-04" db="EMBL/GenBank/DDBJ databases">
        <authorList>
            <consortium name="DOE Joint Genome Institute"/>
            <person name="Kuo A."/>
            <person name="Ruytinx J."/>
            <person name="Rineau F."/>
            <person name="Colpaert J."/>
            <person name="Kohler A."/>
            <person name="Nagy L.G."/>
            <person name="Floudas D."/>
            <person name="Copeland A."/>
            <person name="Barry K.W."/>
            <person name="Cichocki N."/>
            <person name="Veneault-Fourrey C."/>
            <person name="LaButti K."/>
            <person name="Lindquist E.A."/>
            <person name="Lipzen A."/>
            <person name="Lundell T."/>
            <person name="Morin E."/>
            <person name="Murat C."/>
            <person name="Sun H."/>
            <person name="Tunlid A."/>
            <person name="Henrissat B."/>
            <person name="Grigoriev I.V."/>
            <person name="Hibbett D.S."/>
            <person name="Martin F."/>
            <person name="Nordberg H.P."/>
            <person name="Cantor M.N."/>
            <person name="Hua S.X."/>
        </authorList>
    </citation>
    <scope>NUCLEOTIDE SEQUENCE [LARGE SCALE GENOMIC DNA]</scope>
    <source>
        <strain evidence="1 2">UH-Slu-Lm8-n1</strain>
    </source>
</reference>